<gene>
    <name evidence="2" type="ORF">AK812_SmicGene36231</name>
</gene>
<name>A0A1Q9CJE9_SYMMI</name>
<protein>
    <submittedName>
        <fullName evidence="2">Uncharacterized protein</fullName>
    </submittedName>
</protein>
<sequence>MDGSDDDDDGGVGDDVPVDDDDGDDGDDDVRLALPGVLIATHAPRIYVHSRFPQSAHKSAGLASHEAVDEGKNVCIPSGAPQSLGDFQDPASPQPEDAGGLEAEREITGIDAEADRKFLVSLSATELNELGTTGKSRALQQVLQRGTQYRPDTSNLASILDRLQGIAQESQNTHGFTRENIIQASPVQVSRHGCISTLSARPPALPSQ</sequence>
<dbReference type="AlphaFoldDB" id="A0A1Q9CJE9"/>
<feature type="compositionally biased region" description="Acidic residues" evidence="1">
    <location>
        <begin position="1"/>
        <end position="28"/>
    </location>
</feature>
<dbReference type="EMBL" id="LSRX01001146">
    <property type="protein sequence ID" value="OLP83051.1"/>
    <property type="molecule type" value="Genomic_DNA"/>
</dbReference>
<comment type="caution">
    <text evidence="2">The sequence shown here is derived from an EMBL/GenBank/DDBJ whole genome shotgun (WGS) entry which is preliminary data.</text>
</comment>
<proteinExistence type="predicted"/>
<evidence type="ECO:0000313" key="3">
    <source>
        <dbReference type="Proteomes" id="UP000186817"/>
    </source>
</evidence>
<evidence type="ECO:0000313" key="2">
    <source>
        <dbReference type="EMBL" id="OLP83051.1"/>
    </source>
</evidence>
<dbReference type="Proteomes" id="UP000186817">
    <property type="component" value="Unassembled WGS sequence"/>
</dbReference>
<feature type="region of interest" description="Disordered" evidence="1">
    <location>
        <begin position="73"/>
        <end position="101"/>
    </location>
</feature>
<accession>A0A1Q9CJE9</accession>
<keyword evidence="3" id="KW-1185">Reference proteome</keyword>
<evidence type="ECO:0000256" key="1">
    <source>
        <dbReference type="SAM" id="MobiDB-lite"/>
    </source>
</evidence>
<feature type="region of interest" description="Disordered" evidence="1">
    <location>
        <begin position="1"/>
        <end position="30"/>
    </location>
</feature>
<organism evidence="2 3">
    <name type="scientific">Symbiodinium microadriaticum</name>
    <name type="common">Dinoflagellate</name>
    <name type="synonym">Zooxanthella microadriatica</name>
    <dbReference type="NCBI Taxonomy" id="2951"/>
    <lineage>
        <taxon>Eukaryota</taxon>
        <taxon>Sar</taxon>
        <taxon>Alveolata</taxon>
        <taxon>Dinophyceae</taxon>
        <taxon>Suessiales</taxon>
        <taxon>Symbiodiniaceae</taxon>
        <taxon>Symbiodinium</taxon>
    </lineage>
</organism>
<reference evidence="2 3" key="1">
    <citation type="submission" date="2016-02" db="EMBL/GenBank/DDBJ databases">
        <title>Genome analysis of coral dinoflagellate symbionts highlights evolutionary adaptations to a symbiotic lifestyle.</title>
        <authorList>
            <person name="Aranda M."/>
            <person name="Li Y."/>
            <person name="Liew Y.J."/>
            <person name="Baumgarten S."/>
            <person name="Simakov O."/>
            <person name="Wilson M."/>
            <person name="Piel J."/>
            <person name="Ashoor H."/>
            <person name="Bougouffa S."/>
            <person name="Bajic V.B."/>
            <person name="Ryu T."/>
            <person name="Ravasi T."/>
            <person name="Bayer T."/>
            <person name="Micklem G."/>
            <person name="Kim H."/>
            <person name="Bhak J."/>
            <person name="Lajeunesse T.C."/>
            <person name="Voolstra C.R."/>
        </authorList>
    </citation>
    <scope>NUCLEOTIDE SEQUENCE [LARGE SCALE GENOMIC DNA]</scope>
    <source>
        <strain evidence="2 3">CCMP2467</strain>
    </source>
</reference>